<dbReference type="PANTHER" id="PTHR13318">
    <property type="entry name" value="PARTNER OF PAIRED, ISOFORM B-RELATED"/>
    <property type="match status" value="1"/>
</dbReference>
<dbReference type="AlphaFoldDB" id="A0A834XV29"/>
<accession>A0A834XV29</accession>
<dbReference type="Proteomes" id="UP000639338">
    <property type="component" value="Unassembled WGS sequence"/>
</dbReference>
<protein>
    <recommendedName>
        <fullName evidence="3">F-box domain-containing protein</fullName>
    </recommendedName>
</protein>
<gene>
    <name evidence="1" type="ORF">HCN44_001492</name>
</gene>
<evidence type="ECO:0000313" key="2">
    <source>
        <dbReference type="Proteomes" id="UP000639338"/>
    </source>
</evidence>
<dbReference type="OrthoDB" id="549243at2759"/>
<dbReference type="EMBL" id="JACMRX010000003">
    <property type="protein sequence ID" value="KAF7992167.1"/>
    <property type="molecule type" value="Genomic_DNA"/>
</dbReference>
<name>A0A834XV29_APHGI</name>
<keyword evidence="2" id="KW-1185">Reference proteome</keyword>
<dbReference type="Gene3D" id="3.80.10.10">
    <property type="entry name" value="Ribonuclease Inhibitor"/>
    <property type="match status" value="2"/>
</dbReference>
<dbReference type="InterPro" id="IPR006553">
    <property type="entry name" value="Leu-rich_rpt_Cys-con_subtyp"/>
</dbReference>
<dbReference type="GO" id="GO:0031146">
    <property type="term" value="P:SCF-dependent proteasomal ubiquitin-dependent protein catabolic process"/>
    <property type="evidence" value="ECO:0007669"/>
    <property type="project" value="TreeGrafter"/>
</dbReference>
<evidence type="ECO:0000313" key="1">
    <source>
        <dbReference type="EMBL" id="KAF7992167.1"/>
    </source>
</evidence>
<dbReference type="SUPFAM" id="SSF52047">
    <property type="entry name" value="RNI-like"/>
    <property type="match status" value="1"/>
</dbReference>
<evidence type="ECO:0008006" key="3">
    <source>
        <dbReference type="Google" id="ProtNLM"/>
    </source>
</evidence>
<dbReference type="GO" id="GO:0019005">
    <property type="term" value="C:SCF ubiquitin ligase complex"/>
    <property type="evidence" value="ECO:0007669"/>
    <property type="project" value="TreeGrafter"/>
</dbReference>
<reference evidence="1 2" key="1">
    <citation type="submission" date="2020-08" db="EMBL/GenBank/DDBJ databases">
        <title>Aphidius gifuensis genome sequencing and assembly.</title>
        <authorList>
            <person name="Du Z."/>
        </authorList>
    </citation>
    <scope>NUCLEOTIDE SEQUENCE [LARGE SCALE GENOMIC DNA]</scope>
    <source>
        <strain evidence="1">YNYX2018</strain>
        <tissue evidence="1">Adults</tissue>
    </source>
</reference>
<proteinExistence type="predicted"/>
<dbReference type="SMART" id="SM00367">
    <property type="entry name" value="LRR_CC"/>
    <property type="match status" value="2"/>
</dbReference>
<sequence length="313" mass="36306">MTSINDLDNMTLAKIFENLPIVDGITVPHVCKKWKRASWLVTNWNRFRTLSTSSVTYKNRGSDFKTKHDIKSVLSRCGRYLKHLTLECNFDSSIMPIVSEYCSNLLSIYINFNKYNDDDFKNAFKKMSTLKSVKIIYFPMYDVIISVDDDTVRRPLINDTKILSNMLSKTVEELSFCVNPMLNKPLANNFANELKHFTELHSLELVRSYLGNEMLKVIPQLKKLVRLNLSGAYWYGDSMAKIWDLNNLEFLDLSNCPVTDREIRIIAKKCNKLKYLNVRNCVMISNLTLLTMKDEKTFNLITHVDLGALQKKK</sequence>
<comment type="caution">
    <text evidence="1">The sequence shown here is derived from an EMBL/GenBank/DDBJ whole genome shotgun (WGS) entry which is preliminary data.</text>
</comment>
<dbReference type="InterPro" id="IPR032675">
    <property type="entry name" value="LRR_dom_sf"/>
</dbReference>
<organism evidence="1 2">
    <name type="scientific">Aphidius gifuensis</name>
    <name type="common">Parasitoid wasp</name>
    <dbReference type="NCBI Taxonomy" id="684658"/>
    <lineage>
        <taxon>Eukaryota</taxon>
        <taxon>Metazoa</taxon>
        <taxon>Ecdysozoa</taxon>
        <taxon>Arthropoda</taxon>
        <taxon>Hexapoda</taxon>
        <taxon>Insecta</taxon>
        <taxon>Pterygota</taxon>
        <taxon>Neoptera</taxon>
        <taxon>Endopterygota</taxon>
        <taxon>Hymenoptera</taxon>
        <taxon>Apocrita</taxon>
        <taxon>Ichneumonoidea</taxon>
        <taxon>Braconidae</taxon>
        <taxon>Aphidiinae</taxon>
        <taxon>Aphidius</taxon>
    </lineage>
</organism>